<accession>A0AAV7JNH4</accession>
<dbReference type="AlphaFoldDB" id="A0AAV7JNH4"/>
<name>A0AAV7JNH4_9METZ</name>
<dbReference type="EC" id="4.2.1.77" evidence="3"/>
<comment type="similarity">
    <text evidence="2">Belongs to the proline racemase family.</text>
</comment>
<dbReference type="SUPFAM" id="SSF54506">
    <property type="entry name" value="Diaminopimelate epimerase-like"/>
    <property type="match status" value="1"/>
</dbReference>
<dbReference type="FunFam" id="3.10.310.10:FF:000003">
    <property type="entry name" value="Proline racemase"/>
    <property type="match status" value="1"/>
</dbReference>
<sequence length="341" mass="37319">MASGAQLIGQDILETLEMHTCLEPVRIIQSGYPNIEGTTILEKRQFVTKHLDHLRTRLICEPRGSRAMYGVIPVKPDLPNADMAVLFMHNEGYSTMCGHAVIALGRYAIDYGIVPAVAPETKVNIQCPCGLVTVFVEYSEGKSGRARFISVPSYIFSQDSQIELPGYGVIHYDIAYGGAFYAVALVTQFGLDLKTSGYEALRSAAASLTELLRKTIKLQHTDSDLAFLYGTILIDENDNTEEICNNFVVFGDAQVDRSPCGSGTTARIAIQFYKHNLKLGQQRMFTGPSGGKFIAQAVKEESIGAGKNGIIVEVSGHGYYSGMCRFSHESDDPFCDGKLMD</sequence>
<dbReference type="EMBL" id="JAKMXF010000311">
    <property type="protein sequence ID" value="KAI6650475.1"/>
    <property type="molecule type" value="Genomic_DNA"/>
</dbReference>
<proteinExistence type="inferred from homology"/>
<dbReference type="InterPro" id="IPR008794">
    <property type="entry name" value="Pro_racemase_fam"/>
</dbReference>
<dbReference type="GO" id="GO:0050346">
    <property type="term" value="F:trans-L-3-hydroxyproline dehydratase activity"/>
    <property type="evidence" value="ECO:0007669"/>
    <property type="project" value="UniProtKB-EC"/>
</dbReference>
<dbReference type="PANTHER" id="PTHR33442:SF1">
    <property type="entry name" value="TRANS-3-HYDROXY-L-PROLINE DEHYDRATASE"/>
    <property type="match status" value="1"/>
</dbReference>
<reference evidence="4 5" key="1">
    <citation type="journal article" date="2023" name="BMC Biol.">
        <title>The compact genome of the sponge Oopsacas minuta (Hexactinellida) is lacking key metazoan core genes.</title>
        <authorList>
            <person name="Santini S."/>
            <person name="Schenkelaars Q."/>
            <person name="Jourda C."/>
            <person name="Duchesne M."/>
            <person name="Belahbib H."/>
            <person name="Rocher C."/>
            <person name="Selva M."/>
            <person name="Riesgo A."/>
            <person name="Vervoort M."/>
            <person name="Leys S.P."/>
            <person name="Kodjabachian L."/>
            <person name="Le Bivic A."/>
            <person name="Borchiellini C."/>
            <person name="Claverie J.M."/>
            <person name="Renard E."/>
        </authorList>
    </citation>
    <scope>NUCLEOTIDE SEQUENCE [LARGE SCALE GENOMIC DNA]</scope>
    <source>
        <strain evidence="4">SPO-2</strain>
    </source>
</reference>
<dbReference type="PIRSF" id="PIRSF029792">
    <property type="entry name" value="Pro_racemase"/>
    <property type="match status" value="1"/>
</dbReference>
<dbReference type="PANTHER" id="PTHR33442">
    <property type="entry name" value="TRANS-3-HYDROXY-L-PROLINE DEHYDRATASE"/>
    <property type="match status" value="1"/>
</dbReference>
<evidence type="ECO:0000256" key="1">
    <source>
        <dbReference type="ARBA" id="ARBA00001148"/>
    </source>
</evidence>
<dbReference type="Pfam" id="PF05544">
    <property type="entry name" value="Pro_racemase"/>
    <property type="match status" value="1"/>
</dbReference>
<comment type="catalytic activity">
    <reaction evidence="1">
        <text>trans-3-hydroxy-L-proline = 1-pyrroline-2-carboxylate + H2O</text>
        <dbReference type="Rhea" id="RHEA:10320"/>
        <dbReference type="ChEBI" id="CHEBI:15377"/>
        <dbReference type="ChEBI" id="CHEBI:39785"/>
        <dbReference type="ChEBI" id="CHEBI:57938"/>
        <dbReference type="EC" id="4.2.1.77"/>
    </reaction>
</comment>
<evidence type="ECO:0000256" key="3">
    <source>
        <dbReference type="ARBA" id="ARBA00013105"/>
    </source>
</evidence>
<dbReference type="SFLD" id="SFLDS00028">
    <property type="entry name" value="Proline_Racemase"/>
    <property type="match status" value="1"/>
</dbReference>
<evidence type="ECO:0000313" key="5">
    <source>
        <dbReference type="Proteomes" id="UP001165289"/>
    </source>
</evidence>
<dbReference type="Gene3D" id="3.10.310.10">
    <property type="entry name" value="Diaminopimelate Epimerase, Chain A, domain 1"/>
    <property type="match status" value="2"/>
</dbReference>
<evidence type="ECO:0000313" key="4">
    <source>
        <dbReference type="EMBL" id="KAI6650475.1"/>
    </source>
</evidence>
<dbReference type="Proteomes" id="UP001165289">
    <property type="component" value="Unassembled WGS sequence"/>
</dbReference>
<keyword evidence="5" id="KW-1185">Reference proteome</keyword>
<organism evidence="4 5">
    <name type="scientific">Oopsacas minuta</name>
    <dbReference type="NCBI Taxonomy" id="111878"/>
    <lineage>
        <taxon>Eukaryota</taxon>
        <taxon>Metazoa</taxon>
        <taxon>Porifera</taxon>
        <taxon>Hexactinellida</taxon>
        <taxon>Hexasterophora</taxon>
        <taxon>Lyssacinosida</taxon>
        <taxon>Leucopsacidae</taxon>
        <taxon>Oopsacas</taxon>
    </lineage>
</organism>
<evidence type="ECO:0000256" key="2">
    <source>
        <dbReference type="ARBA" id="ARBA00007529"/>
    </source>
</evidence>
<comment type="caution">
    <text evidence="4">The sequence shown here is derived from an EMBL/GenBank/DDBJ whole genome shotgun (WGS) entry which is preliminary data.</text>
</comment>
<protein>
    <recommendedName>
        <fullName evidence="3">trans-L-3-hydroxyproline dehydratase</fullName>
        <ecNumber evidence="3">4.2.1.77</ecNumber>
    </recommendedName>
</protein>
<gene>
    <name evidence="4" type="ORF">LOD99_5912</name>
</gene>